<dbReference type="FunFam" id="1.20.140.10:FF:000001">
    <property type="entry name" value="Acyl-CoA dehydrogenase"/>
    <property type="match status" value="1"/>
</dbReference>
<keyword evidence="3 6" id="KW-0285">Flavoprotein</keyword>
<name>A0A255Y6M3_9SPHN</name>
<dbReference type="AlphaFoldDB" id="A0A255Y6M3"/>
<keyword evidence="5 6" id="KW-0560">Oxidoreductase</keyword>
<dbReference type="Proteomes" id="UP000216991">
    <property type="component" value="Unassembled WGS sequence"/>
</dbReference>
<sequence>MATAPKLDLMADQGRTIDPAEEAAFLDAIDRWLERRVIPVVMHHDHNDIWPAELVAEMAEMGLFGATIGQQYGGLGLPATTYAKIVMKISSYWMAITGIFNSHLIMAAAVERFGTPEQKAKWLPKFATGEIRGGLALTEPNAGTDLQAIRTVARRDGDHYVINGTKTWISNALNGSCFALLVKTDPDASPRYKGMSLFIADKRDGFTTGKKFDKLGYKSIDSAELVFQDYRAPADQLIGGVEGQGFFQATGGLELGRINVAARGVGLSEGSLRLATQYAQERHTMGKPIAEHQAIQLKLGEMVTRARAARLLTLDAAEAYDRGDRCDMEAGMAKYFASEAAVENSQEAMRIYGGYSYSKEYDIERYYRDSLLMCIGEGTNEMQRMIIAKQWLKMNPA</sequence>
<evidence type="ECO:0000256" key="1">
    <source>
        <dbReference type="ARBA" id="ARBA00001974"/>
    </source>
</evidence>
<dbReference type="RefSeq" id="WP_094475159.1">
    <property type="nucleotide sequence ID" value="NZ_NOXT01000125.1"/>
</dbReference>
<reference evidence="10 11" key="1">
    <citation type="submission" date="2017-07" db="EMBL/GenBank/DDBJ databases">
        <title>Sandarakinorhabdus cyanobacteriorum sp. nov., a novel bacterium isolated from cyanobacterial aggregates in a eutrophic lake.</title>
        <authorList>
            <person name="Cai H."/>
        </authorList>
    </citation>
    <scope>NUCLEOTIDE SEQUENCE [LARGE SCALE GENOMIC DNA]</scope>
    <source>
        <strain evidence="10 11">TH057</strain>
    </source>
</reference>
<dbReference type="SUPFAM" id="SSF56645">
    <property type="entry name" value="Acyl-CoA dehydrogenase NM domain-like"/>
    <property type="match status" value="1"/>
</dbReference>
<dbReference type="Gene3D" id="1.20.140.10">
    <property type="entry name" value="Butyryl-CoA Dehydrogenase, subunit A, domain 3"/>
    <property type="match status" value="1"/>
</dbReference>
<evidence type="ECO:0000313" key="11">
    <source>
        <dbReference type="Proteomes" id="UP000216991"/>
    </source>
</evidence>
<evidence type="ECO:0000259" key="8">
    <source>
        <dbReference type="Pfam" id="PF02770"/>
    </source>
</evidence>
<feature type="domain" description="Acyl-CoA dehydrogenase/oxidase N-terminal" evidence="9">
    <location>
        <begin position="20"/>
        <end position="130"/>
    </location>
</feature>
<dbReference type="InterPro" id="IPR006089">
    <property type="entry name" value="Acyl-CoA_DH_CS"/>
</dbReference>
<dbReference type="InterPro" id="IPR036250">
    <property type="entry name" value="AcylCo_DH-like_C"/>
</dbReference>
<proteinExistence type="inferred from homology"/>
<dbReference type="InterPro" id="IPR009100">
    <property type="entry name" value="AcylCoA_DH/oxidase_NM_dom_sf"/>
</dbReference>
<keyword evidence="11" id="KW-1185">Reference proteome</keyword>
<dbReference type="PIRSF" id="PIRSF016578">
    <property type="entry name" value="HsaA"/>
    <property type="match status" value="1"/>
</dbReference>
<comment type="similarity">
    <text evidence="2 6">Belongs to the acyl-CoA dehydrogenase family.</text>
</comment>
<dbReference type="Gene3D" id="1.10.540.10">
    <property type="entry name" value="Acyl-CoA dehydrogenase/oxidase, N-terminal domain"/>
    <property type="match status" value="1"/>
</dbReference>
<dbReference type="GO" id="GO:0003995">
    <property type="term" value="F:acyl-CoA dehydrogenase activity"/>
    <property type="evidence" value="ECO:0007669"/>
    <property type="project" value="InterPro"/>
</dbReference>
<feature type="domain" description="Acyl-CoA dehydrogenase/oxidase C-terminal" evidence="7">
    <location>
        <begin position="243"/>
        <end position="390"/>
    </location>
</feature>
<evidence type="ECO:0000256" key="2">
    <source>
        <dbReference type="ARBA" id="ARBA00009347"/>
    </source>
</evidence>
<comment type="cofactor">
    <cofactor evidence="1 6">
        <name>FAD</name>
        <dbReference type="ChEBI" id="CHEBI:57692"/>
    </cofactor>
</comment>
<evidence type="ECO:0000256" key="4">
    <source>
        <dbReference type="ARBA" id="ARBA00022827"/>
    </source>
</evidence>
<dbReference type="SUPFAM" id="SSF47203">
    <property type="entry name" value="Acyl-CoA dehydrogenase C-terminal domain-like"/>
    <property type="match status" value="1"/>
</dbReference>
<dbReference type="GO" id="GO:0050660">
    <property type="term" value="F:flavin adenine dinucleotide binding"/>
    <property type="evidence" value="ECO:0007669"/>
    <property type="project" value="InterPro"/>
</dbReference>
<evidence type="ECO:0000313" key="10">
    <source>
        <dbReference type="EMBL" id="OYQ24354.1"/>
    </source>
</evidence>
<dbReference type="Pfam" id="PF02771">
    <property type="entry name" value="Acyl-CoA_dh_N"/>
    <property type="match status" value="1"/>
</dbReference>
<evidence type="ECO:0000259" key="9">
    <source>
        <dbReference type="Pfam" id="PF02771"/>
    </source>
</evidence>
<dbReference type="InterPro" id="IPR006091">
    <property type="entry name" value="Acyl-CoA_Oxase/DH_mid-dom"/>
</dbReference>
<dbReference type="InterPro" id="IPR013786">
    <property type="entry name" value="AcylCoA_DH/ox_N"/>
</dbReference>
<comment type="caution">
    <text evidence="10">The sequence shown here is derived from an EMBL/GenBank/DDBJ whole genome shotgun (WGS) entry which is preliminary data.</text>
</comment>
<gene>
    <name evidence="10" type="ORF">CHU93_16110</name>
</gene>
<dbReference type="Pfam" id="PF00441">
    <property type="entry name" value="Acyl-CoA_dh_1"/>
    <property type="match status" value="1"/>
</dbReference>
<keyword evidence="4 6" id="KW-0274">FAD</keyword>
<dbReference type="PANTHER" id="PTHR43884:SF12">
    <property type="entry name" value="ISOVALERYL-COA DEHYDROGENASE, MITOCHONDRIAL-RELATED"/>
    <property type="match status" value="1"/>
</dbReference>
<feature type="domain" description="Acyl-CoA oxidase/dehydrogenase middle" evidence="8">
    <location>
        <begin position="135"/>
        <end position="229"/>
    </location>
</feature>
<evidence type="ECO:0000256" key="5">
    <source>
        <dbReference type="ARBA" id="ARBA00023002"/>
    </source>
</evidence>
<dbReference type="OrthoDB" id="9780544at2"/>
<dbReference type="PANTHER" id="PTHR43884">
    <property type="entry name" value="ACYL-COA DEHYDROGENASE"/>
    <property type="match status" value="1"/>
</dbReference>
<dbReference type="InterPro" id="IPR009075">
    <property type="entry name" value="AcylCo_DH/oxidase_C"/>
</dbReference>
<evidence type="ECO:0000256" key="3">
    <source>
        <dbReference type="ARBA" id="ARBA00022630"/>
    </source>
</evidence>
<evidence type="ECO:0000259" key="7">
    <source>
        <dbReference type="Pfam" id="PF00441"/>
    </source>
</evidence>
<dbReference type="PROSITE" id="PS00072">
    <property type="entry name" value="ACYL_COA_DH_1"/>
    <property type="match status" value="1"/>
</dbReference>
<dbReference type="Gene3D" id="2.40.110.10">
    <property type="entry name" value="Butyryl-CoA Dehydrogenase, subunit A, domain 2"/>
    <property type="match status" value="1"/>
</dbReference>
<organism evidence="10 11">
    <name type="scientific">Sandarakinorhabdus cyanobacteriorum</name>
    <dbReference type="NCBI Taxonomy" id="1981098"/>
    <lineage>
        <taxon>Bacteria</taxon>
        <taxon>Pseudomonadati</taxon>
        <taxon>Pseudomonadota</taxon>
        <taxon>Alphaproteobacteria</taxon>
        <taxon>Sphingomonadales</taxon>
        <taxon>Sphingosinicellaceae</taxon>
        <taxon>Sandarakinorhabdus</taxon>
    </lineage>
</organism>
<dbReference type="EMBL" id="NOXT01000125">
    <property type="protein sequence ID" value="OYQ24354.1"/>
    <property type="molecule type" value="Genomic_DNA"/>
</dbReference>
<dbReference type="InterPro" id="IPR046373">
    <property type="entry name" value="Acyl-CoA_Oxase/DH_mid-dom_sf"/>
</dbReference>
<dbReference type="InterPro" id="IPR037069">
    <property type="entry name" value="AcylCoA_DH/ox_N_sf"/>
</dbReference>
<accession>A0A255Y6M3</accession>
<dbReference type="Pfam" id="PF02770">
    <property type="entry name" value="Acyl-CoA_dh_M"/>
    <property type="match status" value="1"/>
</dbReference>
<protein>
    <submittedName>
        <fullName evidence="10">Acyl-CoA dehydrogenase</fullName>
    </submittedName>
</protein>
<evidence type="ECO:0000256" key="6">
    <source>
        <dbReference type="RuleBase" id="RU362125"/>
    </source>
</evidence>